<evidence type="ECO:0000313" key="3">
    <source>
        <dbReference type="Proteomes" id="UP000236928"/>
    </source>
</evidence>
<proteinExistence type="predicted"/>
<gene>
    <name evidence="2" type="ORF">CmeUKMEL1_02145</name>
</gene>
<dbReference type="EMBL" id="JIBK01000003">
    <property type="protein sequence ID" value="POM82388.1"/>
    <property type="molecule type" value="Genomic_DNA"/>
</dbReference>
<sequence>MLDDSKSVPFIKTIRSATKATLLSELILIGGMITGFSAAIFQIKQLFFLSAVLIFSSITTSNNSDFQRTITLIGFLTMGFMSIYFMPNNVLLDQRGASENKSTNTNIGS</sequence>
<organism evidence="2 3">
    <name type="scientific">Cryptosporidium meleagridis</name>
    <dbReference type="NCBI Taxonomy" id="93969"/>
    <lineage>
        <taxon>Eukaryota</taxon>
        <taxon>Sar</taxon>
        <taxon>Alveolata</taxon>
        <taxon>Apicomplexa</taxon>
        <taxon>Conoidasida</taxon>
        <taxon>Coccidia</taxon>
        <taxon>Eucoccidiorida</taxon>
        <taxon>Eimeriorina</taxon>
        <taxon>Cryptosporidiidae</taxon>
        <taxon>Cryptosporidium</taxon>
    </lineage>
</organism>
<keyword evidence="1" id="KW-0472">Membrane</keyword>
<dbReference type="Proteomes" id="UP000236928">
    <property type="component" value="Unassembled WGS sequence"/>
</dbReference>
<dbReference type="AlphaFoldDB" id="A0A2P4YX79"/>
<name>A0A2P4YX79_9CRYT</name>
<comment type="caution">
    <text evidence="2">The sequence shown here is derived from an EMBL/GenBank/DDBJ whole genome shotgun (WGS) entry which is preliminary data.</text>
</comment>
<keyword evidence="1" id="KW-1133">Transmembrane helix</keyword>
<keyword evidence="3" id="KW-1185">Reference proteome</keyword>
<evidence type="ECO:0000256" key="1">
    <source>
        <dbReference type="SAM" id="Phobius"/>
    </source>
</evidence>
<keyword evidence="1" id="KW-0812">Transmembrane</keyword>
<protein>
    <submittedName>
        <fullName evidence="2">Putative integral membrane protein</fullName>
    </submittedName>
</protein>
<evidence type="ECO:0000313" key="2">
    <source>
        <dbReference type="EMBL" id="POM82388.1"/>
    </source>
</evidence>
<dbReference type="VEuPathDB" id="CryptoDB:CmeUKMEL1_02145"/>
<reference evidence="2 3" key="1">
    <citation type="submission" date="2014-04" db="EMBL/GenBank/DDBJ databases">
        <title>Comparative Genomics of Cryptosporidium Species.</title>
        <authorList>
            <person name="Silva J.C."/>
            <person name="Su Q."/>
            <person name="Chalmers R."/>
            <person name="Chibucos M.C."/>
            <person name="Elwin K."/>
            <person name="Godinez A."/>
            <person name="Guo F."/>
            <person name="Huynh K."/>
            <person name="Orvis J."/>
            <person name="Ott S."/>
            <person name="Sadzewicz L."/>
            <person name="Sengamalay N."/>
            <person name="Shetty A."/>
            <person name="Sun M."/>
            <person name="Tallon L."/>
            <person name="Xiao L."/>
            <person name="Zhang H."/>
            <person name="Fraser C.M."/>
            <person name="Zhu G."/>
            <person name="Kissinger J."/>
            <person name="Widmer G."/>
        </authorList>
    </citation>
    <scope>NUCLEOTIDE SEQUENCE [LARGE SCALE GENOMIC DNA]</scope>
    <source>
        <strain evidence="2 3">UKMEL1</strain>
    </source>
</reference>
<dbReference type="OrthoDB" id="341728at2759"/>
<feature type="transmembrane region" description="Helical" evidence="1">
    <location>
        <begin position="20"/>
        <end position="40"/>
    </location>
</feature>
<feature type="transmembrane region" description="Helical" evidence="1">
    <location>
        <begin position="69"/>
        <end position="86"/>
    </location>
</feature>
<accession>A0A2P4YX79</accession>